<protein>
    <submittedName>
        <fullName evidence="1">Uncharacterized protein</fullName>
    </submittedName>
</protein>
<accession>A0AAJ3TZZ8</accession>
<sequence length="116" mass="13949">MLFKDCFMFANIDINQIKKLTQKEFDQFYELEGWSSTLINSRWVLELMTRDDAPALMICDMGEDADFMDMSEFCVDTYNRSQKYYFTCDSENDVISKVYLHLVQHWDVQEFLEVFE</sequence>
<name>A0AAJ3TZZ8_ECOLX</name>
<evidence type="ECO:0000313" key="1">
    <source>
        <dbReference type="EMBL" id="OSL48327.1"/>
    </source>
</evidence>
<dbReference type="Proteomes" id="UP000243401">
    <property type="component" value="Unassembled WGS sequence"/>
</dbReference>
<evidence type="ECO:0000313" key="2">
    <source>
        <dbReference type="Proteomes" id="UP000243401"/>
    </source>
</evidence>
<comment type="caution">
    <text evidence="1">The sequence shown here is derived from an EMBL/GenBank/DDBJ whole genome shotgun (WGS) entry which is preliminary data.</text>
</comment>
<gene>
    <name evidence="1" type="ORF">EATG_03036</name>
</gene>
<dbReference type="AlphaFoldDB" id="A0AAJ3TZZ8"/>
<reference evidence="1 2" key="1">
    <citation type="submission" date="2010-04" db="EMBL/GenBank/DDBJ databases">
        <title>The Genome Sequence of Escherichia coli H605.</title>
        <authorList>
            <consortium name="The Broad Institute Genome Sequencing Platform"/>
            <consortium name="The Broad Institute Genome Sequencing Center for Infectious Disease"/>
            <person name="Feldgarden M."/>
            <person name="Gordon D.M."/>
            <person name="Johnson J.R."/>
            <person name="Johnston B.D."/>
            <person name="Young S."/>
            <person name="Zeng Q."/>
            <person name="Koehrsen M."/>
            <person name="Alvarado L."/>
            <person name="Berlin A.M."/>
            <person name="Borenstein D."/>
            <person name="Chapman S.B."/>
            <person name="Chen Z."/>
            <person name="Engels R."/>
            <person name="Freedman E."/>
            <person name="Gellesch M."/>
            <person name="Goldberg J."/>
            <person name="Griggs A."/>
            <person name="Gujja S."/>
            <person name="Heilman E.R."/>
            <person name="Heiman D.I."/>
            <person name="Hepburn T.A."/>
            <person name="Howarth C."/>
            <person name="Jen D."/>
            <person name="Larson L."/>
            <person name="Mehta T."/>
            <person name="Park D."/>
            <person name="Pearson M."/>
            <person name="Richards J."/>
            <person name="Roberts A."/>
            <person name="Saif S."/>
            <person name="Shea T.D."/>
            <person name="Shenoy N."/>
            <person name="Sisk P."/>
            <person name="Stolte C."/>
            <person name="Sykes S.N."/>
            <person name="Walk T."/>
            <person name="White J."/>
            <person name="Yandava C."/>
            <person name="Haas B."/>
            <person name="Henn M.R."/>
            <person name="Nusbaum C."/>
            <person name="Birren B."/>
        </authorList>
    </citation>
    <scope>NUCLEOTIDE SEQUENCE [LARGE SCALE GENOMIC DNA]</scope>
    <source>
        <strain evidence="1 2">H605</strain>
    </source>
</reference>
<proteinExistence type="predicted"/>
<organism evidence="1 2">
    <name type="scientific">Escherichia coli H605</name>
    <dbReference type="NCBI Taxonomy" id="656410"/>
    <lineage>
        <taxon>Bacteria</taxon>
        <taxon>Pseudomonadati</taxon>
        <taxon>Pseudomonadota</taxon>
        <taxon>Gammaproteobacteria</taxon>
        <taxon>Enterobacterales</taxon>
        <taxon>Enterobacteriaceae</taxon>
        <taxon>Escherichia</taxon>
    </lineage>
</organism>
<dbReference type="EMBL" id="ADJX01000003">
    <property type="protein sequence ID" value="OSL48327.1"/>
    <property type="molecule type" value="Genomic_DNA"/>
</dbReference>